<organism evidence="4">
    <name type="scientific">Enterobius vermicularis</name>
    <name type="common">Human pinworm</name>
    <dbReference type="NCBI Taxonomy" id="51028"/>
    <lineage>
        <taxon>Eukaryota</taxon>
        <taxon>Metazoa</taxon>
        <taxon>Ecdysozoa</taxon>
        <taxon>Nematoda</taxon>
        <taxon>Chromadorea</taxon>
        <taxon>Rhabditida</taxon>
        <taxon>Spirurina</taxon>
        <taxon>Oxyuridomorpha</taxon>
        <taxon>Oxyuroidea</taxon>
        <taxon>Oxyuridae</taxon>
        <taxon>Enterobius</taxon>
    </lineage>
</organism>
<reference evidence="2 3" key="2">
    <citation type="submission" date="2018-10" db="EMBL/GenBank/DDBJ databases">
        <authorList>
            <consortium name="Pathogen Informatics"/>
        </authorList>
    </citation>
    <scope>NUCLEOTIDE SEQUENCE [LARGE SCALE GENOMIC DNA]</scope>
</reference>
<gene>
    <name evidence="2" type="ORF">EVEC_LOCUS4172</name>
</gene>
<evidence type="ECO:0000313" key="2">
    <source>
        <dbReference type="EMBL" id="VDD89421.1"/>
    </source>
</evidence>
<evidence type="ECO:0000313" key="3">
    <source>
        <dbReference type="Proteomes" id="UP000274131"/>
    </source>
</evidence>
<protein>
    <submittedName>
        <fullName evidence="2 4">Uncharacterized protein</fullName>
    </submittedName>
</protein>
<sequence>MLTKFGLLNLSQVLKIASRFIELRNAHDVSVSVVILNVSNLFVDVDGQRVSEETPSSAGTQMRAASGPQAAGGEFFGTSYSLIDESYPRGFWIAGNSGGGSDDNGDTDGVDGGGSYDYGG</sequence>
<name>A0A0N4V351_ENTVE</name>
<accession>A0A0N4V351</accession>
<reference evidence="4" key="1">
    <citation type="submission" date="2017-02" db="UniProtKB">
        <authorList>
            <consortium name="WormBaseParasite"/>
        </authorList>
    </citation>
    <scope>IDENTIFICATION</scope>
</reference>
<feature type="compositionally biased region" description="Gly residues" evidence="1">
    <location>
        <begin position="110"/>
        <end position="120"/>
    </location>
</feature>
<dbReference type="EMBL" id="UXUI01007784">
    <property type="protein sequence ID" value="VDD89421.1"/>
    <property type="molecule type" value="Genomic_DNA"/>
</dbReference>
<dbReference type="WBParaSite" id="EVEC_0000446401-mRNA-1">
    <property type="protein sequence ID" value="EVEC_0000446401-mRNA-1"/>
    <property type="gene ID" value="EVEC_0000446401"/>
</dbReference>
<keyword evidence="3" id="KW-1185">Reference proteome</keyword>
<evidence type="ECO:0000313" key="4">
    <source>
        <dbReference type="WBParaSite" id="EVEC_0000446401-mRNA-1"/>
    </source>
</evidence>
<proteinExistence type="predicted"/>
<dbReference type="Proteomes" id="UP000274131">
    <property type="component" value="Unassembled WGS sequence"/>
</dbReference>
<evidence type="ECO:0000256" key="1">
    <source>
        <dbReference type="SAM" id="MobiDB-lite"/>
    </source>
</evidence>
<feature type="region of interest" description="Disordered" evidence="1">
    <location>
        <begin position="94"/>
        <end position="120"/>
    </location>
</feature>
<dbReference type="AlphaFoldDB" id="A0A0N4V351"/>